<sequence>MRKGKKTVQENFSNYLLHAVENTIRTYCKTKYLILENEVLSEKDLEESLEEPQQPLDETEVMGCEFKGIIEMEKLLHQITDNHLLKAFCSLSKMGREVMCLRILYEKSFKEIGEIEGITKKKAEDTYYNSIKKVRKIVGGTKYEKRR</sequence>
<comment type="caution">
    <text evidence="1">The sequence shown here is derived from an EMBL/GenBank/DDBJ whole genome shotgun (WGS) entry which is preliminary data.</text>
</comment>
<dbReference type="Proteomes" id="UP000758652">
    <property type="component" value="Unassembled WGS sequence"/>
</dbReference>
<dbReference type="InterPro" id="IPR013324">
    <property type="entry name" value="RNA_pol_sigma_r3/r4-like"/>
</dbReference>
<dbReference type="EMBL" id="JADCKL010000012">
    <property type="protein sequence ID" value="MBE5063979.1"/>
    <property type="molecule type" value="Genomic_DNA"/>
</dbReference>
<organism evidence="1 2">
    <name type="scientific">Claveliimonas monacensis</name>
    <dbReference type="NCBI Taxonomy" id="2779351"/>
    <lineage>
        <taxon>Bacteria</taxon>
        <taxon>Bacillati</taxon>
        <taxon>Bacillota</taxon>
        <taxon>Clostridia</taxon>
        <taxon>Lachnospirales</taxon>
        <taxon>Lachnospiraceae</taxon>
        <taxon>Claveliimonas</taxon>
    </lineage>
</organism>
<dbReference type="NCBIfam" id="TIGR02937">
    <property type="entry name" value="sigma70-ECF"/>
    <property type="match status" value="1"/>
</dbReference>
<evidence type="ECO:0000313" key="2">
    <source>
        <dbReference type="Proteomes" id="UP000758652"/>
    </source>
</evidence>
<dbReference type="RefSeq" id="WP_226395388.1">
    <property type="nucleotide sequence ID" value="NZ_JADCKL010000012.1"/>
</dbReference>
<accession>A0ABR9RLY7</accession>
<keyword evidence="2" id="KW-1185">Reference proteome</keyword>
<name>A0ABR9RLY7_9FIRM</name>
<dbReference type="SUPFAM" id="SSF88659">
    <property type="entry name" value="Sigma3 and sigma4 domains of RNA polymerase sigma factors"/>
    <property type="match status" value="1"/>
</dbReference>
<evidence type="ECO:0000313" key="1">
    <source>
        <dbReference type="EMBL" id="MBE5063979.1"/>
    </source>
</evidence>
<gene>
    <name evidence="1" type="ORF">INF30_12015</name>
</gene>
<dbReference type="InterPro" id="IPR014284">
    <property type="entry name" value="RNA_pol_sigma-70_dom"/>
</dbReference>
<protein>
    <submittedName>
        <fullName evidence="1">Sigma-70 family RNA polymerase sigma factor</fullName>
    </submittedName>
</protein>
<proteinExistence type="predicted"/>
<reference evidence="1 2" key="1">
    <citation type="submission" date="2020-10" db="EMBL/GenBank/DDBJ databases">
        <title>ChiBAC.</title>
        <authorList>
            <person name="Zenner C."/>
            <person name="Hitch T.C.A."/>
            <person name="Clavel T."/>
        </authorList>
    </citation>
    <scope>NUCLEOTIDE SEQUENCE [LARGE SCALE GENOMIC DNA]</scope>
    <source>
        <strain evidence="1 2">DSM 108991</strain>
    </source>
</reference>
<dbReference type="InterPro" id="IPR036388">
    <property type="entry name" value="WH-like_DNA-bd_sf"/>
</dbReference>
<dbReference type="Gene3D" id="1.10.10.10">
    <property type="entry name" value="Winged helix-like DNA-binding domain superfamily/Winged helix DNA-binding domain"/>
    <property type="match status" value="1"/>
</dbReference>